<evidence type="ECO:0000313" key="2">
    <source>
        <dbReference type="EMBL" id="SBT55918.1"/>
    </source>
</evidence>
<name>A0A1A9AET9_PLAOA</name>
<accession>A0A1A9AET9</accession>
<dbReference type="Pfam" id="PF05795">
    <property type="entry name" value="Plasmodium_Vir"/>
    <property type="match status" value="1"/>
</dbReference>
<evidence type="ECO:0000313" key="1">
    <source>
        <dbReference type="EMBL" id="SBT54662.1"/>
    </source>
</evidence>
<sequence>MTNNIRLEDLPSKKYNDELEKEIHYKEIDNRIESDTLSSEDEFWKTTLYVYVNNYIDTYVEKWSNSNNNKRCRDFNNILDIILKKVNKKIETKPDVSYDLIASHINSSAEIYLKPWNDECKRESKFSTHYNDIEYMKKIDDLCEDIDHIKKHISKINSDNCKAIENYITQQVRDLGEIYTTSGNKYSNILGYYNFKSFNDFNDTIKKLNIKCQEGITGASLAGDQEEVQHDSGRNASIVAVTSLSGILSSFFLLYKTTSFGSILNNLVGKKIKFGNNLSDEAYHETLEDISESSHDAGYNISYNSIADS</sequence>
<proteinExistence type="predicted"/>
<reference evidence="1" key="1">
    <citation type="submission" date="2016-05" db="EMBL/GenBank/DDBJ databases">
        <authorList>
            <person name="Lavstsen T."/>
            <person name="Jespersen J.S."/>
        </authorList>
    </citation>
    <scope>NUCLEOTIDE SEQUENCE [LARGE SCALE GENOMIC DNA]</scope>
</reference>
<dbReference type="EMBL" id="FLRD01000931">
    <property type="protein sequence ID" value="SBT55918.1"/>
    <property type="molecule type" value="Genomic_DNA"/>
</dbReference>
<gene>
    <name evidence="2" type="ORF">POVWA1_073220</name>
    <name evidence="1" type="ORF">POVWA2_065900</name>
</gene>
<dbReference type="Proteomes" id="UP000078550">
    <property type="component" value="Unassembled WGS sequence"/>
</dbReference>
<organism evidence="1 3">
    <name type="scientific">Plasmodium ovale wallikeri</name>
    <dbReference type="NCBI Taxonomy" id="864142"/>
    <lineage>
        <taxon>Eukaryota</taxon>
        <taxon>Sar</taxon>
        <taxon>Alveolata</taxon>
        <taxon>Apicomplexa</taxon>
        <taxon>Aconoidasida</taxon>
        <taxon>Haemosporida</taxon>
        <taxon>Plasmodiidae</taxon>
        <taxon>Plasmodium</taxon>
        <taxon>Plasmodium (Plasmodium)</taxon>
    </lineage>
</organism>
<dbReference type="AlphaFoldDB" id="A0A1A9AET9"/>
<reference evidence="3 4" key="2">
    <citation type="submission" date="2016-05" db="EMBL/GenBank/DDBJ databases">
        <authorList>
            <person name="Naeem Raeece"/>
        </authorList>
    </citation>
    <scope>NUCLEOTIDE SEQUENCE [LARGE SCALE GENOMIC DNA]</scope>
</reference>
<evidence type="ECO:0000313" key="4">
    <source>
        <dbReference type="Proteomes" id="UP000078555"/>
    </source>
</evidence>
<dbReference type="EMBL" id="FLRE01000630">
    <property type="protein sequence ID" value="SBT54662.1"/>
    <property type="molecule type" value="Genomic_DNA"/>
</dbReference>
<dbReference type="InterPro" id="IPR008780">
    <property type="entry name" value="Plasmodium_Vir"/>
</dbReference>
<keyword evidence="4" id="KW-1185">Reference proteome</keyword>
<evidence type="ECO:0000313" key="3">
    <source>
        <dbReference type="Proteomes" id="UP000078550"/>
    </source>
</evidence>
<dbReference type="Proteomes" id="UP000078555">
    <property type="component" value="Unassembled WGS sequence"/>
</dbReference>
<protein>
    <submittedName>
        <fullName evidence="1">PIR Superfamily Protein</fullName>
    </submittedName>
</protein>